<evidence type="ECO:0000313" key="5">
    <source>
        <dbReference type="Proteomes" id="UP001571476"/>
    </source>
</evidence>
<evidence type="ECO:0000256" key="3">
    <source>
        <dbReference type="SAM" id="Phobius"/>
    </source>
</evidence>
<dbReference type="RefSeq" id="WP_326714381.1">
    <property type="nucleotide sequence ID" value="NZ_BAAAKQ010000060.1"/>
</dbReference>
<reference evidence="4 5" key="1">
    <citation type="submission" date="2024-08" db="EMBL/GenBank/DDBJ databases">
        <title>Genome sequence of Streptomyces aureus CACIA-1.46HGO.</title>
        <authorList>
            <person name="Evangelista-Martinez Z."/>
        </authorList>
    </citation>
    <scope>NUCLEOTIDE SEQUENCE [LARGE SCALE GENOMIC DNA]</scope>
    <source>
        <strain evidence="4 5">CACIA-1.46HGO</strain>
    </source>
</reference>
<gene>
    <name evidence="4" type="ORF">ACEG43_37750</name>
</gene>
<dbReference type="EMBL" id="JBGOSP010000030">
    <property type="protein sequence ID" value="MFA3841870.1"/>
    <property type="molecule type" value="Genomic_DNA"/>
</dbReference>
<keyword evidence="3" id="KW-1133">Transmembrane helix</keyword>
<evidence type="ECO:0000313" key="4">
    <source>
        <dbReference type="EMBL" id="MFA3841870.1"/>
    </source>
</evidence>
<keyword evidence="1" id="KW-0378">Hydrolase</keyword>
<feature type="transmembrane region" description="Helical" evidence="3">
    <location>
        <begin position="22"/>
        <end position="42"/>
    </location>
</feature>
<dbReference type="Pfam" id="PF04203">
    <property type="entry name" value="Sortase"/>
    <property type="match status" value="1"/>
</dbReference>
<evidence type="ECO:0000256" key="2">
    <source>
        <dbReference type="SAM" id="MobiDB-lite"/>
    </source>
</evidence>
<dbReference type="CDD" id="cd05829">
    <property type="entry name" value="Sortase_F"/>
    <property type="match status" value="1"/>
</dbReference>
<feature type="region of interest" description="Disordered" evidence="2">
    <location>
        <begin position="44"/>
        <end position="107"/>
    </location>
</feature>
<dbReference type="InterPro" id="IPR042001">
    <property type="entry name" value="Sortase_F"/>
</dbReference>
<dbReference type="InterPro" id="IPR005754">
    <property type="entry name" value="Sortase"/>
</dbReference>
<keyword evidence="5" id="KW-1185">Reference proteome</keyword>
<name>A0ABV4STT4_9ACTN</name>
<organism evidence="4 5">
    <name type="scientific">Streptomyces aureus</name>
    <dbReference type="NCBI Taxonomy" id="193461"/>
    <lineage>
        <taxon>Bacteria</taxon>
        <taxon>Bacillati</taxon>
        <taxon>Actinomycetota</taxon>
        <taxon>Actinomycetes</taxon>
        <taxon>Kitasatosporales</taxon>
        <taxon>Streptomycetaceae</taxon>
        <taxon>Streptomyces</taxon>
    </lineage>
</organism>
<feature type="compositionally biased region" description="Low complexity" evidence="2">
    <location>
        <begin position="90"/>
        <end position="105"/>
    </location>
</feature>
<sequence>MAARLPSPNQTESVPPGRRSRIGAWIVWSVGIVVLAVSLFGGNDTTSDTSDSSGASRPAVAYAPSSDAVPPAPSEPPAPPAAPVAPVPPVASEEPVPPAASVAPVGKHLPRARPTRLLIPKIGVNAPFTELVIGPTGQLQPPPAADTNLVGWMADGVTPGETGTSIIAGHVDTKTSAAVFAGLTNLKTGDTFSVERADSRTASFVVDSAETFAKNNFPNERVYGDTPQAQVRLITCTGVYDHVKKDYTDNLVVFAHLI</sequence>
<keyword evidence="3" id="KW-0812">Transmembrane</keyword>
<protein>
    <submittedName>
        <fullName evidence="4">Class F sortase</fullName>
    </submittedName>
</protein>
<dbReference type="InterPro" id="IPR023365">
    <property type="entry name" value="Sortase_dom-sf"/>
</dbReference>
<proteinExistence type="predicted"/>
<dbReference type="SUPFAM" id="SSF63817">
    <property type="entry name" value="Sortase"/>
    <property type="match status" value="1"/>
</dbReference>
<dbReference type="Gene3D" id="2.40.260.10">
    <property type="entry name" value="Sortase"/>
    <property type="match status" value="1"/>
</dbReference>
<dbReference type="Proteomes" id="UP001571476">
    <property type="component" value="Unassembled WGS sequence"/>
</dbReference>
<dbReference type="NCBIfam" id="NF033748">
    <property type="entry name" value="class_F_sortase"/>
    <property type="match status" value="1"/>
</dbReference>
<feature type="compositionally biased region" description="Pro residues" evidence="2">
    <location>
        <begin position="70"/>
        <end position="89"/>
    </location>
</feature>
<comment type="caution">
    <text evidence="4">The sequence shown here is derived from an EMBL/GenBank/DDBJ whole genome shotgun (WGS) entry which is preliminary data.</text>
</comment>
<keyword evidence="3" id="KW-0472">Membrane</keyword>
<feature type="compositionally biased region" description="Low complexity" evidence="2">
    <location>
        <begin position="44"/>
        <end position="69"/>
    </location>
</feature>
<accession>A0ABV4STT4</accession>
<evidence type="ECO:0000256" key="1">
    <source>
        <dbReference type="ARBA" id="ARBA00022801"/>
    </source>
</evidence>